<keyword evidence="2" id="KW-1185">Reference proteome</keyword>
<protein>
    <submittedName>
        <fullName evidence="1">Transcription termination factor 1-like isoform X1</fullName>
    </submittedName>
</protein>
<name>A0ABD1ZWQ8_VESSQ</name>
<dbReference type="AlphaFoldDB" id="A0ABD1ZWQ8"/>
<proteinExistence type="predicted"/>
<dbReference type="Proteomes" id="UP001607302">
    <property type="component" value="Unassembled WGS sequence"/>
</dbReference>
<gene>
    <name evidence="1" type="ORF">V1478_018205</name>
</gene>
<accession>A0ABD1ZWQ8</accession>
<comment type="caution">
    <text evidence="1">The sequence shown here is derived from an EMBL/GenBank/DDBJ whole genome shotgun (WGS) entry which is preliminary data.</text>
</comment>
<evidence type="ECO:0000313" key="2">
    <source>
        <dbReference type="Proteomes" id="UP001607302"/>
    </source>
</evidence>
<reference evidence="1 2" key="1">
    <citation type="journal article" date="2024" name="Ann. Entomol. Soc. Am.">
        <title>Genomic analyses of the southern and eastern yellowjacket wasps (Hymenoptera: Vespidae) reveal evolutionary signatures of social life.</title>
        <authorList>
            <person name="Catto M.A."/>
            <person name="Caine P.B."/>
            <person name="Orr S.E."/>
            <person name="Hunt B.G."/>
            <person name="Goodisman M.A.D."/>
        </authorList>
    </citation>
    <scope>NUCLEOTIDE SEQUENCE [LARGE SCALE GENOMIC DNA]</scope>
    <source>
        <strain evidence="1">233</strain>
        <tissue evidence="1">Head and thorax</tissue>
    </source>
</reference>
<evidence type="ECO:0000313" key="1">
    <source>
        <dbReference type="EMBL" id="KAL2711970.1"/>
    </source>
</evidence>
<sequence>MFCEFQNWKIDNVKPFLSLKHYGKYYIHSFKEQQKFVQFLTNGLLWRTLYNLEKVDKIITYIEKEKRII</sequence>
<dbReference type="EMBL" id="JAUDFV010000167">
    <property type="protein sequence ID" value="KAL2711970.1"/>
    <property type="molecule type" value="Genomic_DNA"/>
</dbReference>
<organism evidence="1 2">
    <name type="scientific">Vespula squamosa</name>
    <name type="common">Southern yellow jacket</name>
    <name type="synonym">Wasp</name>
    <dbReference type="NCBI Taxonomy" id="30214"/>
    <lineage>
        <taxon>Eukaryota</taxon>
        <taxon>Metazoa</taxon>
        <taxon>Ecdysozoa</taxon>
        <taxon>Arthropoda</taxon>
        <taxon>Hexapoda</taxon>
        <taxon>Insecta</taxon>
        <taxon>Pterygota</taxon>
        <taxon>Neoptera</taxon>
        <taxon>Endopterygota</taxon>
        <taxon>Hymenoptera</taxon>
        <taxon>Apocrita</taxon>
        <taxon>Aculeata</taxon>
        <taxon>Vespoidea</taxon>
        <taxon>Vespidae</taxon>
        <taxon>Vespinae</taxon>
        <taxon>Vespula</taxon>
    </lineage>
</organism>